<keyword evidence="9" id="KW-0143">Chaperone</keyword>
<feature type="signal peptide" evidence="10">
    <location>
        <begin position="1"/>
        <end position="19"/>
    </location>
</feature>
<protein>
    <recommendedName>
        <fullName evidence="4">Outer-membrane lipoprotein carrier protein</fullName>
    </recommendedName>
</protein>
<evidence type="ECO:0000256" key="3">
    <source>
        <dbReference type="ARBA" id="ARBA00011245"/>
    </source>
</evidence>
<dbReference type="EMBL" id="CP121194">
    <property type="protein sequence ID" value="XBH08788.1"/>
    <property type="molecule type" value="Genomic_DNA"/>
</dbReference>
<dbReference type="Pfam" id="PF03548">
    <property type="entry name" value="LolA"/>
    <property type="match status" value="1"/>
</dbReference>
<evidence type="ECO:0000256" key="4">
    <source>
        <dbReference type="ARBA" id="ARBA00014035"/>
    </source>
</evidence>
<dbReference type="PANTHER" id="PTHR35869">
    <property type="entry name" value="OUTER-MEMBRANE LIPOPROTEIN CARRIER PROTEIN"/>
    <property type="match status" value="1"/>
</dbReference>
<evidence type="ECO:0000313" key="11">
    <source>
        <dbReference type="EMBL" id="XBH08788.1"/>
    </source>
</evidence>
<dbReference type="GO" id="GO:0042597">
    <property type="term" value="C:periplasmic space"/>
    <property type="evidence" value="ECO:0007669"/>
    <property type="project" value="UniProtKB-SubCell"/>
</dbReference>
<keyword evidence="8" id="KW-0653">Protein transport</keyword>
<dbReference type="PANTHER" id="PTHR35869:SF1">
    <property type="entry name" value="OUTER-MEMBRANE LIPOPROTEIN CARRIER PROTEIN"/>
    <property type="match status" value="1"/>
</dbReference>
<reference evidence="11" key="1">
    <citation type="submission" date="2023-03" db="EMBL/GenBank/DDBJ databases">
        <title>Edaphobacter sp.</title>
        <authorList>
            <person name="Huber K.J."/>
            <person name="Papendorf J."/>
            <person name="Pilke C."/>
            <person name="Bunk B."/>
            <person name="Sproeer C."/>
            <person name="Pester M."/>
        </authorList>
    </citation>
    <scope>NUCLEOTIDE SEQUENCE</scope>
    <source>
        <strain evidence="11">DSM 109919</strain>
    </source>
</reference>
<dbReference type="CDD" id="cd16325">
    <property type="entry name" value="LolA"/>
    <property type="match status" value="1"/>
</dbReference>
<evidence type="ECO:0000256" key="1">
    <source>
        <dbReference type="ARBA" id="ARBA00004418"/>
    </source>
</evidence>
<sequence length="217" mass="24090">MLKKTALLLFVCCATPLFAQGQQSATPDSALIRKVDDHYNHLTSLRAHYTEHYTGMGMDRTESGTLLLKKPGRMRWNYDKPVGKVFVLDGKYAWFYTPGDSQAQRVPAKELDDLRSPLRFLLGHTQLKKELDNLTVTPDGAGFRITGVPKGMAQRVKLLTLQVTSAGAIQQMQIEELDGSITGFTFSEIQENIPVKGETFVFHPPAGVIFVNGLPPI</sequence>
<proteinExistence type="inferred from homology"/>
<gene>
    <name evidence="11" type="primary">lolA</name>
    <name evidence="11" type="ORF">P4G45_09795</name>
</gene>
<keyword evidence="7" id="KW-0574">Periplasm</keyword>
<organism evidence="11">
    <name type="scientific">Edaphobacter paludis</name>
    <dbReference type="NCBI Taxonomy" id="3035702"/>
    <lineage>
        <taxon>Bacteria</taxon>
        <taxon>Pseudomonadati</taxon>
        <taxon>Acidobacteriota</taxon>
        <taxon>Terriglobia</taxon>
        <taxon>Terriglobales</taxon>
        <taxon>Acidobacteriaceae</taxon>
        <taxon>Edaphobacter</taxon>
    </lineage>
</organism>
<feature type="chain" id="PRO_5043817641" description="Outer-membrane lipoprotein carrier protein" evidence="10">
    <location>
        <begin position="20"/>
        <end position="217"/>
    </location>
</feature>
<evidence type="ECO:0000256" key="2">
    <source>
        <dbReference type="ARBA" id="ARBA00007615"/>
    </source>
</evidence>
<comment type="subcellular location">
    <subcellularLocation>
        <location evidence="1">Periplasm</location>
    </subcellularLocation>
</comment>
<dbReference type="Gene3D" id="2.50.20.10">
    <property type="entry name" value="Lipoprotein localisation LolA/LolB/LppX"/>
    <property type="match status" value="1"/>
</dbReference>
<name>A0AAU7CUX6_9BACT</name>
<evidence type="ECO:0000256" key="9">
    <source>
        <dbReference type="ARBA" id="ARBA00023186"/>
    </source>
</evidence>
<keyword evidence="6 10" id="KW-0732">Signal</keyword>
<evidence type="ECO:0000256" key="5">
    <source>
        <dbReference type="ARBA" id="ARBA00022448"/>
    </source>
</evidence>
<dbReference type="GO" id="GO:0042953">
    <property type="term" value="P:lipoprotein transport"/>
    <property type="evidence" value="ECO:0007669"/>
    <property type="project" value="InterPro"/>
</dbReference>
<dbReference type="InterPro" id="IPR018323">
    <property type="entry name" value="OM_lipoprot_carrier_LolA_Pbac"/>
</dbReference>
<dbReference type="AlphaFoldDB" id="A0AAU7CUX6"/>
<keyword evidence="11" id="KW-0449">Lipoprotein</keyword>
<evidence type="ECO:0000256" key="10">
    <source>
        <dbReference type="SAM" id="SignalP"/>
    </source>
</evidence>
<dbReference type="NCBIfam" id="TIGR00547">
    <property type="entry name" value="lolA"/>
    <property type="match status" value="1"/>
</dbReference>
<evidence type="ECO:0000256" key="8">
    <source>
        <dbReference type="ARBA" id="ARBA00022927"/>
    </source>
</evidence>
<comment type="similarity">
    <text evidence="2">Belongs to the LolA family.</text>
</comment>
<evidence type="ECO:0000256" key="7">
    <source>
        <dbReference type="ARBA" id="ARBA00022764"/>
    </source>
</evidence>
<comment type="subunit">
    <text evidence="3">Monomer.</text>
</comment>
<dbReference type="InterPro" id="IPR004564">
    <property type="entry name" value="OM_lipoprot_carrier_LolA-like"/>
</dbReference>
<dbReference type="InterPro" id="IPR029046">
    <property type="entry name" value="LolA/LolB/LppX"/>
</dbReference>
<keyword evidence="5" id="KW-0813">Transport</keyword>
<dbReference type="KEGG" id="epl:P4G45_09795"/>
<dbReference type="SUPFAM" id="SSF89392">
    <property type="entry name" value="Prokaryotic lipoproteins and lipoprotein localization factors"/>
    <property type="match status" value="1"/>
</dbReference>
<dbReference type="RefSeq" id="WP_348266298.1">
    <property type="nucleotide sequence ID" value="NZ_CP121194.1"/>
</dbReference>
<evidence type="ECO:0000256" key="6">
    <source>
        <dbReference type="ARBA" id="ARBA00022729"/>
    </source>
</evidence>
<accession>A0AAU7CUX6</accession>